<name>A0A8J8P4F1_HALGN</name>
<dbReference type="AlphaFoldDB" id="A0A8J8P4F1"/>
<evidence type="ECO:0000313" key="3">
    <source>
        <dbReference type="Proteomes" id="UP000785679"/>
    </source>
</evidence>
<feature type="region of interest" description="Disordered" evidence="1">
    <location>
        <begin position="152"/>
        <end position="268"/>
    </location>
</feature>
<feature type="compositionally biased region" description="Low complexity" evidence="1">
    <location>
        <begin position="248"/>
        <end position="257"/>
    </location>
</feature>
<keyword evidence="3" id="KW-1185">Reference proteome</keyword>
<organism evidence="2 3">
    <name type="scientific">Halteria grandinella</name>
    <dbReference type="NCBI Taxonomy" id="5974"/>
    <lineage>
        <taxon>Eukaryota</taxon>
        <taxon>Sar</taxon>
        <taxon>Alveolata</taxon>
        <taxon>Ciliophora</taxon>
        <taxon>Intramacronucleata</taxon>
        <taxon>Spirotrichea</taxon>
        <taxon>Stichotrichia</taxon>
        <taxon>Sporadotrichida</taxon>
        <taxon>Halteriidae</taxon>
        <taxon>Halteria</taxon>
    </lineage>
</organism>
<gene>
    <name evidence="2" type="ORF">FGO68_gene10582</name>
</gene>
<comment type="caution">
    <text evidence="2">The sequence shown here is derived from an EMBL/GenBank/DDBJ whole genome shotgun (WGS) entry which is preliminary data.</text>
</comment>
<sequence>MVVQSNGGVSYPGGGGGGGPPLAYGGGGGQAVNFNQPFNGVDAGGGYLPNSQSALLLNTHQLQLPSSTASTLPVNTLSSGGMLMDSRNTLNNRLEYNLNGAHSSAGAVGMGMPQGSAPPKQSGPVPPFLRNMVSNSNMTTTVASGDSGLLHTMPQPGGGPSRTLNSNLMTIKSTPSSNMGPQSHNTIQSNDDPFQQRSMMQQYNSQQIRKPRVANQPPMQHSADQQQYVDQSNFISPYNGQQEPPPQIFISQQQYQQRDPRQIEPVPL</sequence>
<reference evidence="2" key="1">
    <citation type="submission" date="2019-06" db="EMBL/GenBank/DDBJ databases">
        <authorList>
            <person name="Zheng W."/>
        </authorList>
    </citation>
    <scope>NUCLEOTIDE SEQUENCE</scope>
    <source>
        <strain evidence="2">QDHG01</strain>
    </source>
</reference>
<feature type="compositionally biased region" description="Polar residues" evidence="1">
    <location>
        <begin position="162"/>
        <end position="208"/>
    </location>
</feature>
<evidence type="ECO:0000256" key="1">
    <source>
        <dbReference type="SAM" id="MobiDB-lite"/>
    </source>
</evidence>
<protein>
    <submittedName>
        <fullName evidence="2">Uncharacterized protein</fullName>
    </submittedName>
</protein>
<dbReference type="Proteomes" id="UP000785679">
    <property type="component" value="Unassembled WGS sequence"/>
</dbReference>
<accession>A0A8J8P4F1</accession>
<evidence type="ECO:0000313" key="2">
    <source>
        <dbReference type="EMBL" id="TNV87877.1"/>
    </source>
</evidence>
<dbReference type="EMBL" id="RRYP01000170">
    <property type="protein sequence ID" value="TNV87877.1"/>
    <property type="molecule type" value="Genomic_DNA"/>
</dbReference>
<feature type="compositionally biased region" description="Polar residues" evidence="1">
    <location>
        <begin position="217"/>
        <end position="240"/>
    </location>
</feature>
<proteinExistence type="predicted"/>